<feature type="domain" description="Flagellar hook protein FlgE D2" evidence="9">
    <location>
        <begin position="322"/>
        <end position="456"/>
    </location>
</feature>
<evidence type="ECO:0000256" key="2">
    <source>
        <dbReference type="ARBA" id="ARBA00009677"/>
    </source>
</evidence>
<name>A0A6G7GUQ1_KUEST</name>
<dbReference type="AlphaFoldDB" id="A0A6G7GUQ1"/>
<feature type="region of interest" description="Disordered" evidence="6">
    <location>
        <begin position="440"/>
        <end position="464"/>
    </location>
</feature>
<dbReference type="GO" id="GO:0009425">
    <property type="term" value="C:bacterial-type flagellum basal body"/>
    <property type="evidence" value="ECO:0007669"/>
    <property type="project" value="UniProtKB-SubCell"/>
</dbReference>
<evidence type="ECO:0000256" key="6">
    <source>
        <dbReference type="SAM" id="MobiDB-lite"/>
    </source>
</evidence>
<reference evidence="11 12" key="1">
    <citation type="submission" date="2020-02" db="EMBL/GenBank/DDBJ databases">
        <title>Newly sequenced genome of strain CSTR1 showed variability in Candidatus Kuenenia stuttgartiensis genomes.</title>
        <authorList>
            <person name="Ding C."/>
            <person name="Adrian L."/>
        </authorList>
    </citation>
    <scope>NUCLEOTIDE SEQUENCE [LARGE SCALE GENOMIC DNA]</scope>
    <source>
        <strain evidence="11 12">CSTR1</strain>
    </source>
</reference>
<dbReference type="Pfam" id="PF22692">
    <property type="entry name" value="LlgE_F_G_D1"/>
    <property type="match status" value="1"/>
</dbReference>
<feature type="compositionally biased region" description="Low complexity" evidence="6">
    <location>
        <begin position="452"/>
        <end position="464"/>
    </location>
</feature>
<accession>A0A6G7GUQ1</accession>
<dbReference type="RefSeq" id="WP_164995359.1">
    <property type="nucleotide sequence ID" value="NZ_CP049055.1"/>
</dbReference>
<evidence type="ECO:0000313" key="11">
    <source>
        <dbReference type="EMBL" id="QII13340.1"/>
    </source>
</evidence>
<dbReference type="GO" id="GO:0071978">
    <property type="term" value="P:bacterial-type flagellum-dependent swarming motility"/>
    <property type="evidence" value="ECO:0007669"/>
    <property type="project" value="TreeGrafter"/>
</dbReference>
<evidence type="ECO:0000256" key="5">
    <source>
        <dbReference type="RuleBase" id="RU362116"/>
    </source>
</evidence>
<dbReference type="InterPro" id="IPR001444">
    <property type="entry name" value="Flag_bb_rod_N"/>
</dbReference>
<gene>
    <name evidence="11" type="ORF">KsCSTR_39610</name>
</gene>
<dbReference type="InterPro" id="IPR020013">
    <property type="entry name" value="Flagellar_FlgE/F/G"/>
</dbReference>
<dbReference type="PANTHER" id="PTHR30435:SF1">
    <property type="entry name" value="FLAGELLAR HOOK PROTEIN FLGE"/>
    <property type="match status" value="1"/>
</dbReference>
<dbReference type="NCBIfam" id="TIGR03506">
    <property type="entry name" value="FlgEFG_subfam"/>
    <property type="match status" value="2"/>
</dbReference>
<feature type="domain" description="Flagellar basal body rod protein N-terminal" evidence="7">
    <location>
        <begin position="7"/>
        <end position="37"/>
    </location>
</feature>
<dbReference type="EMBL" id="CP049055">
    <property type="protein sequence ID" value="QII13340.1"/>
    <property type="molecule type" value="Genomic_DNA"/>
</dbReference>
<comment type="similarity">
    <text evidence="2 5">Belongs to the flagella basal body rod proteins family.</text>
</comment>
<comment type="subcellular location">
    <subcellularLocation>
        <location evidence="1 5">Bacterial flagellum basal body</location>
    </subcellularLocation>
</comment>
<evidence type="ECO:0000259" key="9">
    <source>
        <dbReference type="Pfam" id="PF07559"/>
    </source>
</evidence>
<dbReference type="InterPro" id="IPR011491">
    <property type="entry name" value="FlgE_D2"/>
</dbReference>
<dbReference type="InterPro" id="IPR053967">
    <property type="entry name" value="LlgE_F_G-like_D1"/>
</dbReference>
<feature type="domain" description="Flagellar basal-body/hook protein C-terminal" evidence="8">
    <location>
        <begin position="531"/>
        <end position="575"/>
    </location>
</feature>
<evidence type="ECO:0000259" key="8">
    <source>
        <dbReference type="Pfam" id="PF06429"/>
    </source>
</evidence>
<dbReference type="InterPro" id="IPR010930">
    <property type="entry name" value="Flg_bb/hook_C_dom"/>
</dbReference>
<dbReference type="Proteomes" id="UP000501926">
    <property type="component" value="Chromosome"/>
</dbReference>
<protein>
    <recommendedName>
        <fullName evidence="3 5">Flagellar hook protein FlgE</fullName>
    </recommendedName>
</protein>
<keyword evidence="11" id="KW-0969">Cilium</keyword>
<keyword evidence="4 5" id="KW-0975">Bacterial flagellum</keyword>
<comment type="function">
    <text evidence="5">A flexible structure which links the flagellar filament to the drive apparatus in the basal body.</text>
</comment>
<feature type="compositionally biased region" description="Polar residues" evidence="6">
    <location>
        <begin position="440"/>
        <end position="451"/>
    </location>
</feature>
<dbReference type="Pfam" id="PF07559">
    <property type="entry name" value="FlgE_D2"/>
    <property type="match status" value="1"/>
</dbReference>
<dbReference type="Pfam" id="PF06429">
    <property type="entry name" value="Flg_bbr_C"/>
    <property type="match status" value="1"/>
</dbReference>
<evidence type="ECO:0000256" key="4">
    <source>
        <dbReference type="ARBA" id="ARBA00023143"/>
    </source>
</evidence>
<evidence type="ECO:0000259" key="7">
    <source>
        <dbReference type="Pfam" id="PF00460"/>
    </source>
</evidence>
<dbReference type="Gene3D" id="2.60.98.20">
    <property type="entry name" value="Flagellar hook protein FlgE"/>
    <property type="match status" value="1"/>
</dbReference>
<evidence type="ECO:0000256" key="1">
    <source>
        <dbReference type="ARBA" id="ARBA00004117"/>
    </source>
</evidence>
<dbReference type="Pfam" id="PF00460">
    <property type="entry name" value="Flg_bb_rod"/>
    <property type="match status" value="1"/>
</dbReference>
<dbReference type="InterPro" id="IPR037058">
    <property type="entry name" value="Falgellar_hook_FlgE_sf"/>
</dbReference>
<evidence type="ECO:0000313" key="12">
    <source>
        <dbReference type="Proteomes" id="UP000501926"/>
    </source>
</evidence>
<keyword evidence="11" id="KW-0282">Flagellum</keyword>
<dbReference type="SUPFAM" id="SSF117143">
    <property type="entry name" value="Flagellar hook protein flgE"/>
    <property type="match status" value="1"/>
</dbReference>
<evidence type="ECO:0000256" key="3">
    <source>
        <dbReference type="ARBA" id="ARBA00019015"/>
    </source>
</evidence>
<dbReference type="InterPro" id="IPR037925">
    <property type="entry name" value="FlgE/F/G-like"/>
</dbReference>
<dbReference type="PANTHER" id="PTHR30435">
    <property type="entry name" value="FLAGELLAR PROTEIN"/>
    <property type="match status" value="1"/>
</dbReference>
<feature type="domain" description="Flagellar hook protein FlgE/F/G-like D1" evidence="10">
    <location>
        <begin position="89"/>
        <end position="148"/>
    </location>
</feature>
<organism evidence="11 12">
    <name type="scientific">Kuenenia stuttgartiensis</name>
    <dbReference type="NCBI Taxonomy" id="174633"/>
    <lineage>
        <taxon>Bacteria</taxon>
        <taxon>Pseudomonadati</taxon>
        <taxon>Planctomycetota</taxon>
        <taxon>Candidatus Brocadiia</taxon>
        <taxon>Candidatus Brocadiales</taxon>
        <taxon>Candidatus Brocadiaceae</taxon>
        <taxon>Candidatus Kuenenia</taxon>
    </lineage>
</organism>
<evidence type="ECO:0000259" key="10">
    <source>
        <dbReference type="Pfam" id="PF22692"/>
    </source>
</evidence>
<sequence>MGLGGALYAGVTGIRSHQSWLDVIGNNLSNINTYGYKSSRLLFSDLISQNKGSAGVNPMQIGMGVKVGSISSLFTQGTLEATNNEFDFAIQGNGFFVLNGGDKNFFSRVGTFATDSSNILVDSTSGYKVLDSAGKTITIPYGSTVSANATSSITLSGTLESTPSSSSGEVLLLSSALTVSGTAVESADAATTDLNALDTNTTDYKSYIAYAAGPPEVEEVKADTITISYTDPDGNSGSVEFTYGTADDGTTVADLLKFINKEAFGDTTGTADDGSAFAYLSENDNGKIIVESNTPGKDGLSLSISDKSTDTGTWSDYEFLASTYTTSTTIYDAQGTGRNVTLTFIKQDDGVWDMRASMDSKDGSFSTHEDKDGNTTADNNTIYNITFDDKGNLVSAGGDAYNADGDPVYNNTTLTFKFDGMTSSKNVTFNLGTSGDSDGIFQSGNGSSVTASDQDGSESGSFSSFSVDTDGTLSALYSNGTSSKIAQLQLATFGNIQGLRRSGDNLYEQTDSSGEPLYTVGGTGSAGDVYSGYLESSNVDMTSELTSLIMAQRGFQLNSRVITTADDVLSEAVNLKR</sequence>
<proteinExistence type="inferred from homology"/>
<keyword evidence="11" id="KW-0966">Cell projection</keyword>